<dbReference type="EMBL" id="VSWC01000144">
    <property type="protein sequence ID" value="KAA1077728.1"/>
    <property type="molecule type" value="Genomic_DNA"/>
</dbReference>
<protein>
    <submittedName>
        <fullName evidence="1">Uncharacterized protein</fullName>
    </submittedName>
</protein>
<gene>
    <name evidence="1" type="ORF">PGT21_018138</name>
</gene>
<sequence length="116" mass="12716">MHDGFGLASQSVVVDSDTGWEGAVIFLATRLALQNTGCTDSEADWALGNPDHGMVRLRNWTGRGGRFAEPPNISYRRRLGTSSNQLVSRPRDSRCASDFFADWVGVVFCPAGWLIL</sequence>
<comment type="caution">
    <text evidence="1">The sequence shown here is derived from an EMBL/GenBank/DDBJ whole genome shotgun (WGS) entry which is preliminary data.</text>
</comment>
<dbReference type="Proteomes" id="UP000324748">
    <property type="component" value="Unassembled WGS sequence"/>
</dbReference>
<keyword evidence="2" id="KW-1185">Reference proteome</keyword>
<evidence type="ECO:0000313" key="1">
    <source>
        <dbReference type="EMBL" id="KAA1077728.1"/>
    </source>
</evidence>
<proteinExistence type="predicted"/>
<dbReference type="AlphaFoldDB" id="A0A5B0MNA1"/>
<name>A0A5B0MNA1_PUCGR</name>
<reference evidence="1 2" key="1">
    <citation type="submission" date="2019-05" db="EMBL/GenBank/DDBJ databases">
        <title>Emergence of the Ug99 lineage of the wheat stem rust pathogen through somatic hybridization.</title>
        <authorList>
            <person name="Li F."/>
            <person name="Upadhyaya N.M."/>
            <person name="Sperschneider J."/>
            <person name="Matny O."/>
            <person name="Nguyen-Phuc H."/>
            <person name="Mago R."/>
            <person name="Raley C."/>
            <person name="Miller M.E."/>
            <person name="Silverstein K.A.T."/>
            <person name="Henningsen E."/>
            <person name="Hirsch C.D."/>
            <person name="Visser B."/>
            <person name="Pretorius Z.A."/>
            <person name="Steffenson B.J."/>
            <person name="Schwessinger B."/>
            <person name="Dodds P.N."/>
            <person name="Figueroa M."/>
        </authorList>
    </citation>
    <scope>NUCLEOTIDE SEQUENCE [LARGE SCALE GENOMIC DNA]</scope>
    <source>
        <strain evidence="1">21-0</strain>
    </source>
</reference>
<organism evidence="1 2">
    <name type="scientific">Puccinia graminis f. sp. tritici</name>
    <dbReference type="NCBI Taxonomy" id="56615"/>
    <lineage>
        <taxon>Eukaryota</taxon>
        <taxon>Fungi</taxon>
        <taxon>Dikarya</taxon>
        <taxon>Basidiomycota</taxon>
        <taxon>Pucciniomycotina</taxon>
        <taxon>Pucciniomycetes</taxon>
        <taxon>Pucciniales</taxon>
        <taxon>Pucciniaceae</taxon>
        <taxon>Puccinia</taxon>
    </lineage>
</organism>
<accession>A0A5B0MNA1</accession>
<evidence type="ECO:0000313" key="2">
    <source>
        <dbReference type="Proteomes" id="UP000324748"/>
    </source>
</evidence>